<evidence type="ECO:0000259" key="4">
    <source>
        <dbReference type="Pfam" id="PF17482"/>
    </source>
</evidence>
<evidence type="ECO:0000259" key="3">
    <source>
        <dbReference type="Pfam" id="PF17481"/>
    </source>
</evidence>
<feature type="domain" description="Phage tail sheath protein-like beta-sandwich" evidence="3">
    <location>
        <begin position="93"/>
        <end position="185"/>
    </location>
</feature>
<dbReference type="RefSeq" id="WP_185402057.1">
    <property type="nucleotide sequence ID" value="NZ_JAARRO010000004.1"/>
</dbReference>
<name>A0A842EYR5_9LIST</name>
<dbReference type="Pfam" id="PF22671">
    <property type="entry name" value="Gp18_domIII_N"/>
    <property type="match status" value="1"/>
</dbReference>
<feature type="domain" description="Tail sheath protein subtilisin-like" evidence="2">
    <location>
        <begin position="190"/>
        <end position="337"/>
    </location>
</feature>
<feature type="domain" description="Tail sheath protein C-terminal" evidence="4">
    <location>
        <begin position="344"/>
        <end position="452"/>
    </location>
</feature>
<comment type="caution">
    <text evidence="6">The sequence shown here is derived from an EMBL/GenBank/DDBJ whole genome shotgun (WGS) entry which is preliminary data.</text>
</comment>
<dbReference type="InterPro" id="IPR035089">
    <property type="entry name" value="Phage_sheath_subtilisin"/>
</dbReference>
<protein>
    <submittedName>
        <fullName evidence="6">Phage tail sheath protein</fullName>
    </submittedName>
</protein>
<dbReference type="Gene3D" id="3.30.1370.220">
    <property type="match status" value="1"/>
</dbReference>
<dbReference type="Pfam" id="PF17482">
    <property type="entry name" value="Phage_sheath_1C"/>
    <property type="match status" value="1"/>
</dbReference>
<evidence type="ECO:0000256" key="1">
    <source>
        <dbReference type="ARBA" id="ARBA00008005"/>
    </source>
</evidence>
<dbReference type="AlphaFoldDB" id="A0A842EYR5"/>
<gene>
    <name evidence="6" type="ORF">HCB35_15160</name>
</gene>
<organism evidence="6 7">
    <name type="scientific">Listeria booriae</name>
    <dbReference type="NCBI Taxonomy" id="1552123"/>
    <lineage>
        <taxon>Bacteria</taxon>
        <taxon>Bacillati</taxon>
        <taxon>Bacillota</taxon>
        <taxon>Bacilli</taxon>
        <taxon>Bacillales</taxon>
        <taxon>Listeriaceae</taxon>
        <taxon>Listeria</taxon>
    </lineage>
</organism>
<dbReference type="Proteomes" id="UP000553016">
    <property type="component" value="Unassembled WGS sequence"/>
</dbReference>
<dbReference type="InterPro" id="IPR020287">
    <property type="entry name" value="Tail_sheath_C"/>
</dbReference>
<evidence type="ECO:0000313" key="7">
    <source>
        <dbReference type="Proteomes" id="UP000553016"/>
    </source>
</evidence>
<evidence type="ECO:0000259" key="2">
    <source>
        <dbReference type="Pfam" id="PF04984"/>
    </source>
</evidence>
<feature type="domain" description="Tail sheath protein Gp18-like" evidence="5">
    <location>
        <begin position="35"/>
        <end position="92"/>
    </location>
</feature>
<dbReference type="Gene3D" id="3.30.360.90">
    <property type="match status" value="1"/>
</dbReference>
<dbReference type="Pfam" id="PF17481">
    <property type="entry name" value="Phage_sheath_domII"/>
    <property type="match status" value="1"/>
</dbReference>
<sequence length="452" mass="49222">MVSGGTFKEGVEKIRPGIYTKFKAAATERVKSGDRGTVALPLAASWGPTKQFIVINTPEDVEKKLGLPIADPSFLLLRETMKMAKTVLLYRLNDGEKAKATLAKDIQVTAVFGGAVGNGLTIKVSDNVVDSTKKDVVVYLNEDSVVRQTVSSASELVDNQYVVFKTVAGSVLENTSGTSLVGGNDQVPLNLDYTQFLLDAEGEFFDTIALPVDDTGTALKTAFVSFIKRMREEQGIKIKGVVANMPADYEGIINVKNGVVLEDGTQLSPHQAVAWVAGADASASMLKSNTFVKYEGAIDARPRLANDETEDALLNGEFVFTFDARDKAVYVEQDINSLVTFDKDKSSRYRKNKIMRILDGVNNDSRRNIMQAIKDRKDANSDIPANANGIQLLLGMQTTYLDELQQNGAIADFDSTADVEVILNADGDGFIVNQRIKVVDAGEKYYISTEVR</sequence>
<dbReference type="Pfam" id="PF04984">
    <property type="entry name" value="Phage_sheath_1"/>
    <property type="match status" value="1"/>
</dbReference>
<accession>A0A842EYR5</accession>
<dbReference type="EMBL" id="JAARZA010000008">
    <property type="protein sequence ID" value="MBC2241814.1"/>
    <property type="molecule type" value="Genomic_DNA"/>
</dbReference>
<proteinExistence type="inferred from homology"/>
<comment type="similarity">
    <text evidence="1">Belongs to the myoviridae tail sheath protein family.</text>
</comment>
<dbReference type="InterPro" id="IPR054564">
    <property type="entry name" value="Gp18_domIII_N"/>
</dbReference>
<evidence type="ECO:0000313" key="6">
    <source>
        <dbReference type="EMBL" id="MBC2241814.1"/>
    </source>
</evidence>
<reference evidence="6 7" key="1">
    <citation type="submission" date="2020-03" db="EMBL/GenBank/DDBJ databases">
        <title>Soil Listeria distribution.</title>
        <authorList>
            <person name="Liao J."/>
            <person name="Wiedmann M."/>
        </authorList>
    </citation>
    <scope>NUCLEOTIDE SEQUENCE [LARGE SCALE GENOMIC DNA]</scope>
    <source>
        <strain evidence="6 7">FSL L7-0149</strain>
    </source>
</reference>
<evidence type="ECO:0000259" key="5">
    <source>
        <dbReference type="Pfam" id="PF22671"/>
    </source>
</evidence>
<dbReference type="Gene3D" id="3.30.1490.360">
    <property type="match status" value="1"/>
</dbReference>
<dbReference type="InterPro" id="IPR035326">
    <property type="entry name" value="Beta_sandwich_Seath"/>
</dbReference>
<dbReference type="Gene3D" id="3.40.50.11790">
    <property type="match status" value="1"/>
</dbReference>
<dbReference type="Gene3D" id="2.60.40.4290">
    <property type="match status" value="1"/>
</dbReference>